<comment type="caution">
    <text evidence="3">The sequence shown here is derived from an EMBL/GenBank/DDBJ whole genome shotgun (WGS) entry which is preliminary data.</text>
</comment>
<evidence type="ECO:0000313" key="4">
    <source>
        <dbReference type="Proteomes" id="UP000038647"/>
    </source>
</evidence>
<sequence>MNMSDTNIRENKAVASQPSPHAAEQVKAPWWKKVGWLVVIWCASVLALLAVSMLFRMMMTAAGMKSH</sequence>
<reference evidence="3 4" key="1">
    <citation type="submission" date="2015-03" db="EMBL/GenBank/DDBJ databases">
        <authorList>
            <consortium name="Pathogen Informatics"/>
            <person name="Murphy D."/>
        </authorList>
    </citation>
    <scope>NUCLEOTIDE SEQUENCE [LARGE SCALE GENOMIC DNA]</scope>
    <source>
        <strain evidence="3 4">IP08791</strain>
    </source>
</reference>
<keyword evidence="2" id="KW-0472">Membrane</keyword>
<dbReference type="Pfam" id="PF10617">
    <property type="entry name" value="DUF2474"/>
    <property type="match status" value="1"/>
</dbReference>
<name>A0ABP1YPS3_YERAL</name>
<evidence type="ECO:0000256" key="1">
    <source>
        <dbReference type="SAM" id="MobiDB-lite"/>
    </source>
</evidence>
<protein>
    <submittedName>
        <fullName evidence="3">Protein of uncharacterized function (DUF2474)</fullName>
    </submittedName>
</protein>
<keyword evidence="4" id="KW-1185">Reference proteome</keyword>
<organism evidence="3 4">
    <name type="scientific">Yersinia aldovae</name>
    <dbReference type="NCBI Taxonomy" id="29483"/>
    <lineage>
        <taxon>Bacteria</taxon>
        <taxon>Pseudomonadati</taxon>
        <taxon>Pseudomonadota</taxon>
        <taxon>Gammaproteobacteria</taxon>
        <taxon>Enterobacterales</taxon>
        <taxon>Yersiniaceae</taxon>
        <taxon>Yersinia</taxon>
    </lineage>
</organism>
<keyword evidence="2" id="KW-0812">Transmembrane</keyword>
<dbReference type="EMBL" id="CQEH01000006">
    <property type="protein sequence ID" value="CNK95229.1"/>
    <property type="molecule type" value="Genomic_DNA"/>
</dbReference>
<gene>
    <name evidence="3" type="ORF">ERS137966_01766</name>
</gene>
<feature type="region of interest" description="Disordered" evidence="1">
    <location>
        <begin position="1"/>
        <end position="23"/>
    </location>
</feature>
<dbReference type="Proteomes" id="UP000038647">
    <property type="component" value="Unassembled WGS sequence"/>
</dbReference>
<proteinExistence type="predicted"/>
<keyword evidence="2" id="KW-1133">Transmembrane helix</keyword>
<evidence type="ECO:0000313" key="3">
    <source>
        <dbReference type="EMBL" id="CNK95229.1"/>
    </source>
</evidence>
<feature type="transmembrane region" description="Helical" evidence="2">
    <location>
        <begin position="34"/>
        <end position="55"/>
    </location>
</feature>
<evidence type="ECO:0000256" key="2">
    <source>
        <dbReference type="SAM" id="Phobius"/>
    </source>
</evidence>
<dbReference type="InterPro" id="IPR018895">
    <property type="entry name" value="DUF2474"/>
</dbReference>
<accession>A0ABP1YPS3</accession>